<feature type="domain" description="Serine dehydratase-like alpha subunit" evidence="12">
    <location>
        <begin position="16"/>
        <end position="273"/>
    </location>
</feature>
<evidence type="ECO:0000256" key="8">
    <source>
        <dbReference type="ARBA" id="ARBA00023014"/>
    </source>
</evidence>
<evidence type="ECO:0000256" key="9">
    <source>
        <dbReference type="ARBA" id="ARBA00023239"/>
    </source>
</evidence>
<dbReference type="Proteomes" id="UP000076404">
    <property type="component" value="Chromosome"/>
</dbReference>
<evidence type="ECO:0000256" key="3">
    <source>
        <dbReference type="ARBA" id="ARBA00008636"/>
    </source>
</evidence>
<evidence type="ECO:0000259" key="12">
    <source>
        <dbReference type="Pfam" id="PF03313"/>
    </source>
</evidence>
<dbReference type="KEGG" id="gph:GEMMAAP_04890"/>
<reference evidence="13 14" key="2">
    <citation type="journal article" date="2016" name="Environ. Microbiol. Rep.">
        <title>Metagenomic evidence for the presence of phototrophic Gemmatimonadetes bacteria in diverse environments.</title>
        <authorList>
            <person name="Zeng Y."/>
            <person name="Baumbach J."/>
            <person name="Barbosa E.G."/>
            <person name="Azevedo V."/>
            <person name="Zhang C."/>
            <person name="Koblizek M."/>
        </authorList>
    </citation>
    <scope>NUCLEOTIDE SEQUENCE [LARGE SCALE GENOMIC DNA]</scope>
    <source>
        <strain evidence="13 14">AP64</strain>
    </source>
</reference>
<comment type="catalytic activity">
    <reaction evidence="10 11">
        <text>L-serine = pyruvate + NH4(+)</text>
        <dbReference type="Rhea" id="RHEA:19169"/>
        <dbReference type="ChEBI" id="CHEBI:15361"/>
        <dbReference type="ChEBI" id="CHEBI:28938"/>
        <dbReference type="ChEBI" id="CHEBI:33384"/>
        <dbReference type="EC" id="4.3.1.17"/>
    </reaction>
</comment>
<keyword evidence="5 11" id="KW-0004">4Fe-4S</keyword>
<comment type="cofactor">
    <cofactor evidence="1 11">
        <name>[4Fe-4S] cluster</name>
        <dbReference type="ChEBI" id="CHEBI:49883"/>
    </cofactor>
</comment>
<dbReference type="GO" id="GO:0003941">
    <property type="term" value="F:L-serine ammonia-lyase activity"/>
    <property type="evidence" value="ECO:0007669"/>
    <property type="project" value="UniProtKB-UniRule"/>
</dbReference>
<keyword evidence="9 11" id="KW-0456">Lyase</keyword>
<protein>
    <recommendedName>
        <fullName evidence="11">L-serine dehydratase</fullName>
        <ecNumber evidence="11">4.3.1.17</ecNumber>
    </recommendedName>
</protein>
<keyword evidence="4 11" id="KW-0312">Gluconeogenesis</keyword>
<dbReference type="PANTHER" id="PTHR30182:SF1">
    <property type="entry name" value="L-SERINE DEHYDRATASE 1"/>
    <property type="match status" value="1"/>
</dbReference>
<evidence type="ECO:0000313" key="14">
    <source>
        <dbReference type="Proteomes" id="UP000076404"/>
    </source>
</evidence>
<keyword evidence="6 11" id="KW-0479">Metal-binding</keyword>
<evidence type="ECO:0000313" key="13">
    <source>
        <dbReference type="EMBL" id="AMW04361.1"/>
    </source>
</evidence>
<dbReference type="Pfam" id="PF03313">
    <property type="entry name" value="SDH_alpha"/>
    <property type="match status" value="1"/>
</dbReference>
<dbReference type="PANTHER" id="PTHR30182">
    <property type="entry name" value="L-SERINE DEHYDRATASE"/>
    <property type="match status" value="1"/>
</dbReference>
<proteinExistence type="inferred from homology"/>
<dbReference type="NCBIfam" id="TIGR00718">
    <property type="entry name" value="sda_alpha"/>
    <property type="match status" value="1"/>
</dbReference>
<evidence type="ECO:0000256" key="2">
    <source>
        <dbReference type="ARBA" id="ARBA00004742"/>
    </source>
</evidence>
<dbReference type="GO" id="GO:0051539">
    <property type="term" value="F:4 iron, 4 sulfur cluster binding"/>
    <property type="evidence" value="ECO:0007669"/>
    <property type="project" value="UniProtKB-UniRule"/>
</dbReference>
<dbReference type="InterPro" id="IPR004642">
    <property type="entry name" value="Ser_deHydtase_asu"/>
</dbReference>
<evidence type="ECO:0000256" key="11">
    <source>
        <dbReference type="RuleBase" id="RU366059"/>
    </source>
</evidence>
<dbReference type="STRING" id="1379270.GEMMAAP_04890"/>
<evidence type="ECO:0000256" key="1">
    <source>
        <dbReference type="ARBA" id="ARBA00001966"/>
    </source>
</evidence>
<dbReference type="EMBL" id="CP011454">
    <property type="protein sequence ID" value="AMW04361.1"/>
    <property type="molecule type" value="Genomic_DNA"/>
</dbReference>
<comment type="pathway">
    <text evidence="2">Carbohydrate biosynthesis; gluconeogenesis.</text>
</comment>
<evidence type="ECO:0000256" key="7">
    <source>
        <dbReference type="ARBA" id="ARBA00023004"/>
    </source>
</evidence>
<dbReference type="eggNOG" id="COG1760">
    <property type="taxonomic scope" value="Bacteria"/>
</dbReference>
<evidence type="ECO:0000256" key="4">
    <source>
        <dbReference type="ARBA" id="ARBA00022432"/>
    </source>
</evidence>
<keyword evidence="7 11" id="KW-0408">Iron</keyword>
<comment type="similarity">
    <text evidence="3 11">Belongs to the iron-sulfur dependent L-serine dehydratase family.</text>
</comment>
<dbReference type="AlphaFoldDB" id="A0A143BIF5"/>
<dbReference type="GO" id="GO:0046872">
    <property type="term" value="F:metal ion binding"/>
    <property type="evidence" value="ECO:0007669"/>
    <property type="project" value="UniProtKB-KW"/>
</dbReference>
<gene>
    <name evidence="13" type="ORF">GEMMAAP_04890</name>
</gene>
<keyword evidence="8 11" id="KW-0411">Iron-sulfur</keyword>
<organism evidence="13 14">
    <name type="scientific">Gemmatimonas phototrophica</name>
    <dbReference type="NCBI Taxonomy" id="1379270"/>
    <lineage>
        <taxon>Bacteria</taxon>
        <taxon>Pseudomonadati</taxon>
        <taxon>Gemmatimonadota</taxon>
        <taxon>Gemmatimonadia</taxon>
        <taxon>Gemmatimonadales</taxon>
        <taxon>Gemmatimonadaceae</taxon>
        <taxon>Gemmatimonas</taxon>
    </lineage>
</organism>
<dbReference type="EC" id="4.3.1.17" evidence="11"/>
<dbReference type="InterPro" id="IPR005130">
    <property type="entry name" value="Ser_deHydtase-like_asu"/>
</dbReference>
<dbReference type="RefSeq" id="WP_026849995.1">
    <property type="nucleotide sequence ID" value="NZ_CP011454.1"/>
</dbReference>
<name>A0A143BIF5_9BACT</name>
<evidence type="ECO:0000256" key="10">
    <source>
        <dbReference type="ARBA" id="ARBA00049406"/>
    </source>
</evidence>
<dbReference type="InterPro" id="IPR051318">
    <property type="entry name" value="Fe-S_L-Ser"/>
</dbReference>
<sequence>MYRSLADAIRDAEARGTTLSAVALEAEAKDQGRPIAEIRDALRRALVVMRGAVERGLVGDLRSASELVGGDAAKMRTGPAGPLAGTPFRDVLARALAVQEVNAAMGVIVAAPTAGGAGVLPAVLTGLAAAQGIDDDKVIDALATAGLIGAVVAERASLSGAEGGCQAETGAAAGMAAGAAVEMLGGSPRQVGHATALAQQGTLGLVCDPLGGLVELPCVFRNATGAAIAMAAIEMAMAGIEFAIPADEVIDTMGEIGASMDVRYRETAGGGLAATPTGRRLARERLYELKRSGG</sequence>
<accession>A0A143BIF5</accession>
<evidence type="ECO:0000256" key="5">
    <source>
        <dbReference type="ARBA" id="ARBA00022485"/>
    </source>
</evidence>
<evidence type="ECO:0000256" key="6">
    <source>
        <dbReference type="ARBA" id="ARBA00022723"/>
    </source>
</evidence>
<dbReference type="GO" id="GO:0006094">
    <property type="term" value="P:gluconeogenesis"/>
    <property type="evidence" value="ECO:0007669"/>
    <property type="project" value="UniProtKB-KW"/>
</dbReference>
<keyword evidence="14" id="KW-1185">Reference proteome</keyword>
<dbReference type="OrthoDB" id="9805537at2"/>
<reference evidence="13 14" key="1">
    <citation type="journal article" date="2014" name="Proc. Natl. Acad. Sci. U.S.A.">
        <title>Functional type 2 photosynthetic reaction centers found in the rare bacterial phylum Gemmatimonadetes.</title>
        <authorList>
            <person name="Zeng Y."/>
            <person name="Feng F."/>
            <person name="Medova H."/>
            <person name="Dean J."/>
            <person name="Koblizek M."/>
        </authorList>
    </citation>
    <scope>NUCLEOTIDE SEQUENCE [LARGE SCALE GENOMIC DNA]</scope>
    <source>
        <strain evidence="13 14">AP64</strain>
    </source>
</reference>